<comment type="function">
    <text evidence="7">SbcCD cleaves DNA hairpin structures. These structures can inhibit DNA replication and are intermediates in certain DNA recombination reactions. The complex acts as a 3'-&gt;5' double strand exonuclease that can open hairpins. It also has a 5' single-strand endonuclease activity.</text>
</comment>
<dbReference type="GO" id="GO:0006310">
    <property type="term" value="P:DNA recombination"/>
    <property type="evidence" value="ECO:0007669"/>
    <property type="project" value="UniProtKB-KW"/>
</dbReference>
<keyword evidence="11" id="KW-1185">Reference proteome</keyword>
<keyword evidence="6 7" id="KW-0269">Exonuclease</keyword>
<dbReference type="Pfam" id="PF12320">
    <property type="entry name" value="SbcD_C"/>
    <property type="match status" value="1"/>
</dbReference>
<comment type="subunit">
    <text evidence="2 7">Heterodimer of SbcC and SbcD.</text>
</comment>
<evidence type="ECO:0000256" key="3">
    <source>
        <dbReference type="ARBA" id="ARBA00013365"/>
    </source>
</evidence>
<organism evidence="10 11">
    <name type="scientific">Liquorilactobacillus ghanensis DSM 18630</name>
    <dbReference type="NCBI Taxonomy" id="1423750"/>
    <lineage>
        <taxon>Bacteria</taxon>
        <taxon>Bacillati</taxon>
        <taxon>Bacillota</taxon>
        <taxon>Bacilli</taxon>
        <taxon>Lactobacillales</taxon>
        <taxon>Lactobacillaceae</taxon>
        <taxon>Liquorilactobacillus</taxon>
    </lineage>
</organism>
<dbReference type="Pfam" id="PF00149">
    <property type="entry name" value="Metallophos"/>
    <property type="match status" value="1"/>
</dbReference>
<dbReference type="CDD" id="cd00840">
    <property type="entry name" value="MPP_Mre11_N"/>
    <property type="match status" value="1"/>
</dbReference>
<comment type="similarity">
    <text evidence="1 7">Belongs to the SbcD family.</text>
</comment>
<dbReference type="PATRIC" id="fig|1423750.3.peg.2481"/>
<dbReference type="InterPro" id="IPR004593">
    <property type="entry name" value="SbcD"/>
</dbReference>
<evidence type="ECO:0000313" key="10">
    <source>
        <dbReference type="EMBL" id="KRM04037.1"/>
    </source>
</evidence>
<dbReference type="InterPro" id="IPR029052">
    <property type="entry name" value="Metallo-depent_PP-like"/>
</dbReference>
<evidence type="ECO:0000259" key="8">
    <source>
        <dbReference type="Pfam" id="PF00149"/>
    </source>
</evidence>
<evidence type="ECO:0000259" key="9">
    <source>
        <dbReference type="Pfam" id="PF12320"/>
    </source>
</evidence>
<dbReference type="PANTHER" id="PTHR30337">
    <property type="entry name" value="COMPONENT OF ATP-DEPENDENT DSDNA EXONUCLEASE"/>
    <property type="match status" value="1"/>
</dbReference>
<dbReference type="InterPro" id="IPR026843">
    <property type="entry name" value="SbcD_C"/>
</dbReference>
<evidence type="ECO:0000256" key="1">
    <source>
        <dbReference type="ARBA" id="ARBA00010555"/>
    </source>
</evidence>
<protein>
    <recommendedName>
        <fullName evidence="3 7">Nuclease SbcCD subunit D</fullName>
    </recommendedName>
</protein>
<dbReference type="NCBIfam" id="TIGR00619">
    <property type="entry name" value="sbcd"/>
    <property type="match status" value="1"/>
</dbReference>
<dbReference type="Gene3D" id="3.60.21.10">
    <property type="match status" value="1"/>
</dbReference>
<dbReference type="InterPro" id="IPR041796">
    <property type="entry name" value="Mre11_N"/>
</dbReference>
<evidence type="ECO:0000256" key="5">
    <source>
        <dbReference type="ARBA" id="ARBA00022801"/>
    </source>
</evidence>
<dbReference type="GO" id="GO:0004519">
    <property type="term" value="F:endonuclease activity"/>
    <property type="evidence" value="ECO:0007669"/>
    <property type="project" value="UniProtKB-KW"/>
</dbReference>
<keyword evidence="4 7" id="KW-0540">Nuclease</keyword>
<evidence type="ECO:0000256" key="2">
    <source>
        <dbReference type="ARBA" id="ARBA00011322"/>
    </source>
</evidence>
<keyword evidence="7" id="KW-0233">DNA recombination</keyword>
<dbReference type="GO" id="GO:0008408">
    <property type="term" value="F:3'-5' exonuclease activity"/>
    <property type="evidence" value="ECO:0007669"/>
    <property type="project" value="InterPro"/>
</dbReference>
<evidence type="ECO:0000256" key="7">
    <source>
        <dbReference type="RuleBase" id="RU363069"/>
    </source>
</evidence>
<gene>
    <name evidence="7" type="primary">sbcD</name>
    <name evidence="10" type="ORF">FC89_GL002440</name>
</gene>
<dbReference type="InterPro" id="IPR050535">
    <property type="entry name" value="DNA_Repair-Maintenance_Comp"/>
</dbReference>
<feature type="domain" description="Nuclease SbcCD subunit D C-terminal" evidence="9">
    <location>
        <begin position="265"/>
        <end position="355"/>
    </location>
</feature>
<dbReference type="AlphaFoldDB" id="A0A0R1VFI9"/>
<accession>A0A0R1VFI9</accession>
<evidence type="ECO:0000256" key="6">
    <source>
        <dbReference type="ARBA" id="ARBA00022839"/>
    </source>
</evidence>
<dbReference type="Proteomes" id="UP000051451">
    <property type="component" value="Unassembled WGS sequence"/>
</dbReference>
<evidence type="ECO:0000256" key="4">
    <source>
        <dbReference type="ARBA" id="ARBA00022722"/>
    </source>
</evidence>
<dbReference type="EMBL" id="AZGB01000030">
    <property type="protein sequence ID" value="KRM04037.1"/>
    <property type="molecule type" value="Genomic_DNA"/>
</dbReference>
<dbReference type="PANTHER" id="PTHR30337:SF0">
    <property type="entry name" value="NUCLEASE SBCCD SUBUNIT D"/>
    <property type="match status" value="1"/>
</dbReference>
<keyword evidence="7" id="KW-0255">Endonuclease</keyword>
<evidence type="ECO:0000313" key="11">
    <source>
        <dbReference type="Proteomes" id="UP000051451"/>
    </source>
</evidence>
<keyword evidence="7" id="KW-0235">DNA replication</keyword>
<keyword evidence="5 7" id="KW-0378">Hydrolase</keyword>
<feature type="domain" description="Calcineurin-like phosphoesterase" evidence="8">
    <location>
        <begin position="6"/>
        <end position="218"/>
    </location>
</feature>
<dbReference type="STRING" id="1423750.FC89_GL002440"/>
<name>A0A0R1VFI9_9LACO</name>
<dbReference type="SUPFAM" id="SSF56300">
    <property type="entry name" value="Metallo-dependent phosphatases"/>
    <property type="match status" value="1"/>
</dbReference>
<sequence length="381" mass="43397">MEVLLMRFLQTADWHLGRKLHGFDLQAEQQAAFEQIEQIALTEKVDGIILAGDIYDRSLPAEQTVDLANQMLQRLNLTDHLPLYAIAGNHDSASRLATGTPWFSSTGFYLHTQLAEAFRPIELPDVQLFLLPYFEPFAAQQYFKDDSLQHLDQAMAAVIKKMKQQFAPNKKHLLVGHFFAAGSTQTASETQLTVGGLAAVPTDLLADFDYVALGHLHNRNALQAEKIRYSGSLLKFSLSEVQQKKGVLLLDTDTLQPEFREIKPLHDLHELTTEFTELLDPKFYRQQPRADFFGITLTDQKPIPNVLARLREIYPKIVALQRTADYGTLFDDQQQSQQFLQRDPLLILQDFYQQVANEELSRSQLSWAKKALQTVREESKA</sequence>
<dbReference type="GO" id="GO:0006260">
    <property type="term" value="P:DNA replication"/>
    <property type="evidence" value="ECO:0007669"/>
    <property type="project" value="UniProtKB-KW"/>
</dbReference>
<proteinExistence type="inferred from homology"/>
<reference evidence="10 11" key="1">
    <citation type="journal article" date="2015" name="Genome Announc.">
        <title>Expanding the biotechnology potential of lactobacilli through comparative genomics of 213 strains and associated genera.</title>
        <authorList>
            <person name="Sun Z."/>
            <person name="Harris H.M."/>
            <person name="McCann A."/>
            <person name="Guo C."/>
            <person name="Argimon S."/>
            <person name="Zhang W."/>
            <person name="Yang X."/>
            <person name="Jeffery I.B."/>
            <person name="Cooney J.C."/>
            <person name="Kagawa T.F."/>
            <person name="Liu W."/>
            <person name="Song Y."/>
            <person name="Salvetti E."/>
            <person name="Wrobel A."/>
            <person name="Rasinkangas P."/>
            <person name="Parkhill J."/>
            <person name="Rea M.C."/>
            <person name="O'Sullivan O."/>
            <person name="Ritari J."/>
            <person name="Douillard F.P."/>
            <person name="Paul Ross R."/>
            <person name="Yang R."/>
            <person name="Briner A.E."/>
            <person name="Felis G.E."/>
            <person name="de Vos W.M."/>
            <person name="Barrangou R."/>
            <person name="Klaenhammer T.R."/>
            <person name="Caufield P.W."/>
            <person name="Cui Y."/>
            <person name="Zhang H."/>
            <person name="O'Toole P.W."/>
        </authorList>
    </citation>
    <scope>NUCLEOTIDE SEQUENCE [LARGE SCALE GENOMIC DNA]</scope>
    <source>
        <strain evidence="10 11">DSM 18630</strain>
    </source>
</reference>
<comment type="caution">
    <text evidence="10">The sequence shown here is derived from an EMBL/GenBank/DDBJ whole genome shotgun (WGS) entry which is preliminary data.</text>
</comment>
<dbReference type="InterPro" id="IPR004843">
    <property type="entry name" value="Calcineurin-like_PHP"/>
</dbReference>